<proteinExistence type="predicted"/>
<accession>A0AAD8PW86</accession>
<dbReference type="InterPro" id="IPR052895">
    <property type="entry name" value="HetReg/Transcr_Mod"/>
</dbReference>
<evidence type="ECO:0000259" key="1">
    <source>
        <dbReference type="Pfam" id="PF06985"/>
    </source>
</evidence>
<keyword evidence="3" id="KW-1185">Reference proteome</keyword>
<evidence type="ECO:0000313" key="2">
    <source>
        <dbReference type="EMBL" id="KAK1585776.1"/>
    </source>
</evidence>
<evidence type="ECO:0000313" key="3">
    <source>
        <dbReference type="Proteomes" id="UP001230504"/>
    </source>
</evidence>
<comment type="caution">
    <text evidence="2">The sequence shown here is derived from an EMBL/GenBank/DDBJ whole genome shotgun (WGS) entry which is preliminary data.</text>
</comment>
<dbReference type="InterPro" id="IPR010730">
    <property type="entry name" value="HET"/>
</dbReference>
<dbReference type="EMBL" id="JAHLJV010000041">
    <property type="protein sequence ID" value="KAK1585776.1"/>
    <property type="molecule type" value="Genomic_DNA"/>
</dbReference>
<dbReference type="RefSeq" id="XP_060412772.1">
    <property type="nucleotide sequence ID" value="XM_060561928.1"/>
</dbReference>
<reference evidence="2" key="1">
    <citation type="submission" date="2021-06" db="EMBL/GenBank/DDBJ databases">
        <title>Comparative genomics, transcriptomics and evolutionary studies reveal genomic signatures of adaptation to plant cell wall in hemibiotrophic fungi.</title>
        <authorList>
            <consortium name="DOE Joint Genome Institute"/>
            <person name="Baroncelli R."/>
            <person name="Diaz J.F."/>
            <person name="Benocci T."/>
            <person name="Peng M."/>
            <person name="Battaglia E."/>
            <person name="Haridas S."/>
            <person name="Andreopoulos W."/>
            <person name="Labutti K."/>
            <person name="Pangilinan J."/>
            <person name="Floch G.L."/>
            <person name="Makela M.R."/>
            <person name="Henrissat B."/>
            <person name="Grigoriev I.V."/>
            <person name="Crouch J.A."/>
            <person name="De Vries R.P."/>
            <person name="Sukno S.A."/>
            <person name="Thon M.R."/>
        </authorList>
    </citation>
    <scope>NUCLEOTIDE SEQUENCE</scope>
    <source>
        <strain evidence="2">CBS 125086</strain>
    </source>
</reference>
<dbReference type="AlphaFoldDB" id="A0AAD8PW86"/>
<dbReference type="PANTHER" id="PTHR24148">
    <property type="entry name" value="ANKYRIN REPEAT DOMAIN-CONTAINING PROTEIN 39 HOMOLOG-RELATED"/>
    <property type="match status" value="1"/>
</dbReference>
<sequence>MGESNFQTTFKYTRLPTDTHIRLLEISRRSGENGTQESVYRIVTKDIAAENDNPFEFEAVSYTWGNPTLVSSIPIEGCCGTVGLTESLTQALPHLEKHSMTDHLWIDQLCIDQSSGSDKAHQIGRMAQIYSAAKRVIAWLGPEDDHSRVCKEWLGEVDKMLRSQPYSHVVLPDSPTFNQDIRFLIVRSTFNKTDTDTTYVPSIWQFWERPWFKRGWIVQEVLRAAEILFLTSGATYNMQDFADLQSIPSEKPLAYDGDKNIAYDILLDLKAAPYTEEQPIRFLRLIARVAGVFITSEVADRLYAFLGMIDGSGFTPDYGVSIKQNFTAFAVALARNFGSLDFLSLWSANLDALLPNTPEELKNFPSWVPSYSGIPLTAPYRLASGGIGTSRTTVSWNAANGRRHVYGQSEDAITTGRLRVQGRTIDHIHTMSTTKTASYWVMDRPYLDSLVHQIRKDLPNSPFQDWTLISLVSFLGTIAANGNTPAETPEVVLGLQPRGFAKELADMNGDNSSLAPRLAMARGRKFATTERGRIGMVPWIGSKEKSNEQKGSMIVVLHGCCVPIVLDHIGGNEYKAVGECYIEGVMHGEAVDWEEGEAETFVLI</sequence>
<dbReference type="GeneID" id="85446168"/>
<feature type="domain" description="Heterokaryon incompatibility" evidence="1">
    <location>
        <begin position="57"/>
        <end position="220"/>
    </location>
</feature>
<dbReference type="Pfam" id="PF26639">
    <property type="entry name" value="Het-6_barrel"/>
    <property type="match status" value="1"/>
</dbReference>
<name>A0AAD8PW86_9PEZI</name>
<dbReference type="Proteomes" id="UP001230504">
    <property type="component" value="Unassembled WGS sequence"/>
</dbReference>
<dbReference type="PANTHER" id="PTHR24148:SF64">
    <property type="entry name" value="HETEROKARYON INCOMPATIBILITY DOMAIN-CONTAINING PROTEIN"/>
    <property type="match status" value="1"/>
</dbReference>
<dbReference type="Pfam" id="PF06985">
    <property type="entry name" value="HET"/>
    <property type="match status" value="1"/>
</dbReference>
<gene>
    <name evidence="2" type="ORF">LY79DRAFT_609605</name>
</gene>
<organism evidence="2 3">
    <name type="scientific">Colletotrichum navitas</name>
    <dbReference type="NCBI Taxonomy" id="681940"/>
    <lineage>
        <taxon>Eukaryota</taxon>
        <taxon>Fungi</taxon>
        <taxon>Dikarya</taxon>
        <taxon>Ascomycota</taxon>
        <taxon>Pezizomycotina</taxon>
        <taxon>Sordariomycetes</taxon>
        <taxon>Hypocreomycetidae</taxon>
        <taxon>Glomerellales</taxon>
        <taxon>Glomerellaceae</taxon>
        <taxon>Colletotrichum</taxon>
        <taxon>Colletotrichum graminicola species complex</taxon>
    </lineage>
</organism>
<protein>
    <submittedName>
        <fullName evidence="2">Heterokaryon incompatibility protein</fullName>
    </submittedName>
</protein>